<protein>
    <submittedName>
        <fullName evidence="5">Uncharacterized protein</fullName>
    </submittedName>
</protein>
<evidence type="ECO:0000313" key="6">
    <source>
        <dbReference type="Proteomes" id="UP001516023"/>
    </source>
</evidence>
<reference evidence="5 6" key="1">
    <citation type="journal article" date="2020" name="G3 (Bethesda)">
        <title>Improved Reference Genome for Cyclotella cryptica CCMP332, a Model for Cell Wall Morphogenesis, Salinity Adaptation, and Lipid Production in Diatoms (Bacillariophyta).</title>
        <authorList>
            <person name="Roberts W.R."/>
            <person name="Downey K.M."/>
            <person name="Ruck E.C."/>
            <person name="Traller J.C."/>
            <person name="Alverson A.J."/>
        </authorList>
    </citation>
    <scope>NUCLEOTIDE SEQUENCE [LARGE SCALE GENOMIC DNA]</scope>
    <source>
        <strain evidence="5 6">CCMP332</strain>
    </source>
</reference>
<dbReference type="SUPFAM" id="SSF48452">
    <property type="entry name" value="TPR-like"/>
    <property type="match status" value="1"/>
</dbReference>
<sequence>SDKDAGAQAYSSQKYTEALSHYFNALEKLRSSSDGKVGGTTGAETHNYNHSAELRQQEQILLSNIVACRLKIGGVDNAIKAVQEAKRCVSLDDKWAKGHIRLASAYIALGGHSNDACQALQRALSLDRGNKMAREMLVAQLRRRDHGIEEINHEQSSSAHTSTEESAATPSAPSLSDLQSPSPTNNESAEVDIDDVPASDSNQSASLSQRIQKIFTQIITWYYSQSDDTKTLIKVSLCFILLYIAMGGKFGLEYAVGNRSTRLGNYGSGNAYDRYRGERRTTERTSSSNSHHDPQSSMNPRYRNSHSSYHEGSVYNDRSNPQNEQFYSRYNDAGDYYYERSRPTSSTSFHLVRTALDLLVKTIMPNLFDGSLPSMAILIAIAVACHRFGINPFHIFWMLNMAQNRGRVHGPGRVYPMGRGGYGGYGGGGFWYGARGNRFGRRGGYY</sequence>
<keyword evidence="1" id="KW-0677">Repeat</keyword>
<dbReference type="AlphaFoldDB" id="A0ABD3PBQ3"/>
<evidence type="ECO:0000313" key="5">
    <source>
        <dbReference type="EMBL" id="KAL3785600.1"/>
    </source>
</evidence>
<evidence type="ECO:0000256" key="1">
    <source>
        <dbReference type="ARBA" id="ARBA00022737"/>
    </source>
</evidence>
<dbReference type="InterPro" id="IPR011990">
    <property type="entry name" value="TPR-like_helical_dom_sf"/>
</dbReference>
<keyword evidence="2" id="KW-0802">TPR repeat</keyword>
<feature type="transmembrane region" description="Helical" evidence="4">
    <location>
        <begin position="375"/>
        <end position="399"/>
    </location>
</feature>
<name>A0ABD3PBQ3_9STRA</name>
<feature type="compositionally biased region" description="Basic and acidic residues" evidence="3">
    <location>
        <begin position="273"/>
        <end position="283"/>
    </location>
</feature>
<dbReference type="Proteomes" id="UP001516023">
    <property type="component" value="Unassembled WGS sequence"/>
</dbReference>
<dbReference type="EMBL" id="JABMIG020000213">
    <property type="protein sequence ID" value="KAL3785600.1"/>
    <property type="molecule type" value="Genomic_DNA"/>
</dbReference>
<dbReference type="PANTHER" id="PTHR22904:SF523">
    <property type="entry name" value="STRESS-INDUCED-PHOSPHOPROTEIN 1"/>
    <property type="match status" value="1"/>
</dbReference>
<proteinExistence type="predicted"/>
<keyword evidence="4" id="KW-0472">Membrane</keyword>
<feature type="region of interest" description="Disordered" evidence="3">
    <location>
        <begin position="263"/>
        <end position="324"/>
    </location>
</feature>
<keyword evidence="4" id="KW-0812">Transmembrane</keyword>
<accession>A0ABD3PBQ3</accession>
<keyword evidence="4" id="KW-1133">Transmembrane helix</keyword>
<comment type="caution">
    <text evidence="5">The sequence shown here is derived from an EMBL/GenBank/DDBJ whole genome shotgun (WGS) entry which is preliminary data.</text>
</comment>
<organism evidence="5 6">
    <name type="scientific">Cyclotella cryptica</name>
    <dbReference type="NCBI Taxonomy" id="29204"/>
    <lineage>
        <taxon>Eukaryota</taxon>
        <taxon>Sar</taxon>
        <taxon>Stramenopiles</taxon>
        <taxon>Ochrophyta</taxon>
        <taxon>Bacillariophyta</taxon>
        <taxon>Coscinodiscophyceae</taxon>
        <taxon>Thalassiosirophycidae</taxon>
        <taxon>Stephanodiscales</taxon>
        <taxon>Stephanodiscaceae</taxon>
        <taxon>Cyclotella</taxon>
    </lineage>
</organism>
<dbReference type="PANTHER" id="PTHR22904">
    <property type="entry name" value="TPR REPEAT CONTAINING PROTEIN"/>
    <property type="match status" value="1"/>
</dbReference>
<feature type="compositionally biased region" description="Low complexity" evidence="3">
    <location>
        <begin position="156"/>
        <end position="176"/>
    </location>
</feature>
<dbReference type="Gene3D" id="1.25.40.10">
    <property type="entry name" value="Tetratricopeptide repeat domain"/>
    <property type="match status" value="1"/>
</dbReference>
<evidence type="ECO:0000256" key="3">
    <source>
        <dbReference type="SAM" id="MobiDB-lite"/>
    </source>
</evidence>
<evidence type="ECO:0000256" key="2">
    <source>
        <dbReference type="ARBA" id="ARBA00022803"/>
    </source>
</evidence>
<feature type="non-terminal residue" evidence="5">
    <location>
        <position position="1"/>
    </location>
</feature>
<feature type="region of interest" description="Disordered" evidence="3">
    <location>
        <begin position="148"/>
        <end position="205"/>
    </location>
</feature>
<evidence type="ECO:0000256" key="4">
    <source>
        <dbReference type="SAM" id="Phobius"/>
    </source>
</evidence>
<keyword evidence="6" id="KW-1185">Reference proteome</keyword>
<gene>
    <name evidence="5" type="ORF">HJC23_004748</name>
</gene>
<feature type="compositionally biased region" description="Polar residues" evidence="3">
    <location>
        <begin position="177"/>
        <end position="188"/>
    </location>
</feature>